<keyword evidence="3" id="KW-1185">Reference proteome</keyword>
<feature type="domain" description="DAGKc" evidence="1">
    <location>
        <begin position="9"/>
        <end position="150"/>
    </location>
</feature>
<dbReference type="GO" id="GO:0005737">
    <property type="term" value="C:cytoplasm"/>
    <property type="evidence" value="ECO:0007669"/>
    <property type="project" value="TreeGrafter"/>
</dbReference>
<dbReference type="GO" id="GO:0016020">
    <property type="term" value="C:membrane"/>
    <property type="evidence" value="ECO:0007669"/>
    <property type="project" value="TreeGrafter"/>
</dbReference>
<comment type="caution">
    <text evidence="2">The sequence shown here is derived from an EMBL/GenBank/DDBJ whole genome shotgun (WGS) entry which is preliminary data.</text>
</comment>
<dbReference type="Pfam" id="PF00781">
    <property type="entry name" value="DAGK_cat"/>
    <property type="match status" value="1"/>
</dbReference>
<dbReference type="Gene3D" id="3.40.50.10330">
    <property type="entry name" value="Probable inorganic polyphosphate/atp-NAD kinase, domain 1"/>
    <property type="match status" value="1"/>
</dbReference>
<proteinExistence type="predicted"/>
<gene>
    <name evidence="2" type="ORF">B0F90DRAFT_1808144</name>
</gene>
<dbReference type="EMBL" id="WTXG01000003">
    <property type="protein sequence ID" value="KAI0306447.1"/>
    <property type="molecule type" value="Genomic_DNA"/>
</dbReference>
<dbReference type="PANTHER" id="PTHR12358:SF31">
    <property type="entry name" value="ACYLGLYCEROL KINASE, MITOCHONDRIAL"/>
    <property type="match status" value="1"/>
</dbReference>
<accession>A0AAD4QQA1</accession>
<dbReference type="GO" id="GO:0001727">
    <property type="term" value="F:lipid kinase activity"/>
    <property type="evidence" value="ECO:0007669"/>
    <property type="project" value="TreeGrafter"/>
</dbReference>
<dbReference type="AlphaFoldDB" id="A0AAD4QQA1"/>
<dbReference type="SUPFAM" id="SSF111331">
    <property type="entry name" value="NAD kinase/diacylglycerol kinase-like"/>
    <property type="match status" value="1"/>
</dbReference>
<keyword evidence="2" id="KW-0808">Transferase</keyword>
<dbReference type="Gene3D" id="2.60.200.40">
    <property type="match status" value="1"/>
</dbReference>
<name>A0AAD4QQA1_9AGAM</name>
<dbReference type="InterPro" id="IPR050187">
    <property type="entry name" value="Lipid_Phosphate_FormReg"/>
</dbReference>
<sequence length="378" mass="41482">MSAAYPGVKIQRHLLIVINPNGGPGKAISLFEHKVEPIIKAARCTYKVVHTEYSGHALKIASEIPLNEYDAIVAISGDGTLHELINGFAQHKEPMKAFLIPIAPIPAGSGNGTCLNLLGLKEGQDIAAATLNVIKGQSMPIDLLSILQSGKRSFSFMSQCVGLMADLDLGTEHLRWMGSYRFMYGFLRGILTRKTYRFKISVKIEAADKVAMVEALRKHTSSVPNHKPPPAEQTATTLLPPLQYANDYDGWTTFEGPILFLYSGKGPYVSRDLMQFPVSVPNDGMVDIVIQGSISRAAMWRSLDGAEKGAAYWRDSALYLKASAYRLEPLQEDGNLSIDGERFPFREYHAEVHRGLATLLSMSGRYAVDFTLGPPIPS</sequence>
<dbReference type="PANTHER" id="PTHR12358">
    <property type="entry name" value="SPHINGOSINE KINASE"/>
    <property type="match status" value="1"/>
</dbReference>
<dbReference type="InterPro" id="IPR017438">
    <property type="entry name" value="ATP-NAD_kinase_N"/>
</dbReference>
<evidence type="ECO:0000313" key="3">
    <source>
        <dbReference type="Proteomes" id="UP001203297"/>
    </source>
</evidence>
<dbReference type="SMART" id="SM00046">
    <property type="entry name" value="DAGKc"/>
    <property type="match status" value="1"/>
</dbReference>
<evidence type="ECO:0000313" key="2">
    <source>
        <dbReference type="EMBL" id="KAI0306447.1"/>
    </source>
</evidence>
<keyword evidence="2" id="KW-0418">Kinase</keyword>
<protein>
    <submittedName>
        <fullName evidence="2">ATP-NAD kinase-like domain-containing protein</fullName>
    </submittedName>
</protein>
<evidence type="ECO:0000259" key="1">
    <source>
        <dbReference type="PROSITE" id="PS50146"/>
    </source>
</evidence>
<dbReference type="GO" id="GO:0046512">
    <property type="term" value="P:sphingosine biosynthetic process"/>
    <property type="evidence" value="ECO:0007669"/>
    <property type="project" value="TreeGrafter"/>
</dbReference>
<reference evidence="2" key="1">
    <citation type="journal article" date="2022" name="New Phytol.">
        <title>Evolutionary transition to the ectomycorrhizal habit in the genomes of a hyperdiverse lineage of mushroom-forming fungi.</title>
        <authorList>
            <person name="Looney B."/>
            <person name="Miyauchi S."/>
            <person name="Morin E."/>
            <person name="Drula E."/>
            <person name="Courty P.E."/>
            <person name="Kohler A."/>
            <person name="Kuo A."/>
            <person name="LaButti K."/>
            <person name="Pangilinan J."/>
            <person name="Lipzen A."/>
            <person name="Riley R."/>
            <person name="Andreopoulos W."/>
            <person name="He G."/>
            <person name="Johnson J."/>
            <person name="Nolan M."/>
            <person name="Tritt A."/>
            <person name="Barry K.W."/>
            <person name="Grigoriev I.V."/>
            <person name="Nagy L.G."/>
            <person name="Hibbett D."/>
            <person name="Henrissat B."/>
            <person name="Matheny P.B."/>
            <person name="Labbe J."/>
            <person name="Martin F.M."/>
        </authorList>
    </citation>
    <scope>NUCLEOTIDE SEQUENCE</scope>
    <source>
        <strain evidence="2">BPL690</strain>
    </source>
</reference>
<organism evidence="2 3">
    <name type="scientific">Multifurca ochricompacta</name>
    <dbReference type="NCBI Taxonomy" id="376703"/>
    <lineage>
        <taxon>Eukaryota</taxon>
        <taxon>Fungi</taxon>
        <taxon>Dikarya</taxon>
        <taxon>Basidiomycota</taxon>
        <taxon>Agaricomycotina</taxon>
        <taxon>Agaricomycetes</taxon>
        <taxon>Russulales</taxon>
        <taxon>Russulaceae</taxon>
        <taxon>Multifurca</taxon>
    </lineage>
</organism>
<dbReference type="Proteomes" id="UP001203297">
    <property type="component" value="Unassembled WGS sequence"/>
</dbReference>
<dbReference type="InterPro" id="IPR016064">
    <property type="entry name" value="NAD/diacylglycerol_kinase_sf"/>
</dbReference>
<dbReference type="InterPro" id="IPR001206">
    <property type="entry name" value="Diacylglycerol_kinase_cat_dom"/>
</dbReference>
<dbReference type="PROSITE" id="PS50146">
    <property type="entry name" value="DAGK"/>
    <property type="match status" value="1"/>
</dbReference>
<dbReference type="GO" id="GO:0016773">
    <property type="term" value="F:phosphotransferase activity, alcohol group as acceptor"/>
    <property type="evidence" value="ECO:0007669"/>
    <property type="project" value="UniProtKB-ARBA"/>
</dbReference>